<reference evidence="1 2" key="1">
    <citation type="submission" date="2017-09" db="EMBL/GenBank/DDBJ databases">
        <title>The diverse metabolic capabilities of V. boronicumulans make it an excellent choice for continued studies on novel biodegradation.</title>
        <authorList>
            <person name="Sun S."/>
        </authorList>
    </citation>
    <scope>NUCLEOTIDE SEQUENCE [LARGE SCALE GENOMIC DNA]</scope>
    <source>
        <strain evidence="1 2">J1</strain>
    </source>
</reference>
<dbReference type="RefSeq" id="WP_095745378.1">
    <property type="nucleotide sequence ID" value="NZ_CP023284.1"/>
</dbReference>
<gene>
    <name evidence="1" type="ORF">CKY39_17890</name>
</gene>
<dbReference type="Proteomes" id="UP000217154">
    <property type="component" value="Chromosome"/>
</dbReference>
<sequence>MTISIARLAPRVEVFITPLDVGECLIAWSVDPARVRQLDWWNETNVGGTRLAAEPAQRHVKLATPLWRSDIVILVQERVTSA</sequence>
<evidence type="ECO:0000313" key="1">
    <source>
        <dbReference type="EMBL" id="ATA54871.1"/>
    </source>
</evidence>
<organism evidence="1 2">
    <name type="scientific">Variovorax boronicumulans</name>
    <dbReference type="NCBI Taxonomy" id="436515"/>
    <lineage>
        <taxon>Bacteria</taxon>
        <taxon>Pseudomonadati</taxon>
        <taxon>Pseudomonadota</taxon>
        <taxon>Betaproteobacteria</taxon>
        <taxon>Burkholderiales</taxon>
        <taxon>Comamonadaceae</taxon>
        <taxon>Variovorax</taxon>
    </lineage>
</organism>
<protein>
    <submittedName>
        <fullName evidence="1">Uncharacterized protein</fullName>
    </submittedName>
</protein>
<dbReference type="Gene3D" id="3.60.15.10">
    <property type="entry name" value="Ribonuclease Z/Hydroxyacylglutathione hydrolase-like"/>
    <property type="match status" value="1"/>
</dbReference>
<evidence type="ECO:0000313" key="2">
    <source>
        <dbReference type="Proteomes" id="UP000217154"/>
    </source>
</evidence>
<dbReference type="EMBL" id="CP023284">
    <property type="protein sequence ID" value="ATA54871.1"/>
    <property type="molecule type" value="Genomic_DNA"/>
</dbReference>
<dbReference type="InterPro" id="IPR036866">
    <property type="entry name" value="RibonucZ/Hydroxyglut_hydro"/>
</dbReference>
<name>A0A250DL51_9BURK</name>
<proteinExistence type="predicted"/>
<accession>A0A250DL51</accession>
<dbReference type="KEGG" id="vbo:CKY39_17890"/>
<dbReference type="AlphaFoldDB" id="A0A250DL51"/>